<dbReference type="RefSeq" id="WP_106703775.1">
    <property type="nucleotide sequence ID" value="NZ_CP027666.1"/>
</dbReference>
<feature type="domain" description="DUF2059" evidence="2">
    <location>
        <begin position="99"/>
        <end position="155"/>
    </location>
</feature>
<dbReference type="Pfam" id="PF09832">
    <property type="entry name" value="DUF2059"/>
    <property type="match status" value="1"/>
</dbReference>
<dbReference type="OrthoDB" id="490569at2"/>
<gene>
    <name evidence="3" type="ORF">C6570_14010</name>
</gene>
<evidence type="ECO:0000256" key="1">
    <source>
        <dbReference type="SAM" id="SignalP"/>
    </source>
</evidence>
<keyword evidence="1" id="KW-0732">Signal</keyword>
<evidence type="ECO:0000313" key="3">
    <source>
        <dbReference type="EMBL" id="AVO35226.1"/>
    </source>
</evidence>
<feature type="signal peptide" evidence="1">
    <location>
        <begin position="1"/>
        <end position="24"/>
    </location>
</feature>
<name>A0A2S0MHB8_9BURK</name>
<accession>A0A2S0MHB8</accession>
<dbReference type="Proteomes" id="UP000239709">
    <property type="component" value="Chromosome"/>
</dbReference>
<evidence type="ECO:0000259" key="2">
    <source>
        <dbReference type="Pfam" id="PF09832"/>
    </source>
</evidence>
<dbReference type="KEGG" id="otk:C6570_14010"/>
<dbReference type="InterPro" id="IPR018637">
    <property type="entry name" value="DUF2059"/>
</dbReference>
<dbReference type="EMBL" id="CP027666">
    <property type="protein sequence ID" value="AVO35226.1"/>
    <property type="molecule type" value="Genomic_DNA"/>
</dbReference>
<organism evidence="3 4">
    <name type="scientific">Ottowia oryzae</name>
    <dbReference type="NCBI Taxonomy" id="2109914"/>
    <lineage>
        <taxon>Bacteria</taxon>
        <taxon>Pseudomonadati</taxon>
        <taxon>Pseudomonadota</taxon>
        <taxon>Betaproteobacteria</taxon>
        <taxon>Burkholderiales</taxon>
        <taxon>Comamonadaceae</taxon>
        <taxon>Ottowia</taxon>
    </lineage>
</organism>
<dbReference type="AlphaFoldDB" id="A0A2S0MHB8"/>
<sequence>MNTRILVRRVGVAFALSGALAAHAEPASEAAAQELLKISRAESMMTAASANLEQQMRDTMGSMLAQEKLTPAQRDAVTRVVPARVSELISKAMDWPAVEKDMVQVYRDNFTEEEVAGQIAFYRSSVGQSVLDKMPAVMQQSTELAMRRMQTVLPQMKSVIEKALAEAKASADAAPSRP</sequence>
<protein>
    <recommendedName>
        <fullName evidence="2">DUF2059 domain-containing protein</fullName>
    </recommendedName>
</protein>
<reference evidence="3 4" key="1">
    <citation type="submission" date="2018-03" db="EMBL/GenBank/DDBJ databases">
        <title>Genome sequencing of Ottowia sp.</title>
        <authorList>
            <person name="Kim S.-J."/>
            <person name="Heo J."/>
            <person name="Kwon S.-W."/>
        </authorList>
    </citation>
    <scope>NUCLEOTIDE SEQUENCE [LARGE SCALE GENOMIC DNA]</scope>
    <source>
        <strain evidence="3 4">KADR8-3</strain>
    </source>
</reference>
<proteinExistence type="predicted"/>
<evidence type="ECO:0000313" key="4">
    <source>
        <dbReference type="Proteomes" id="UP000239709"/>
    </source>
</evidence>
<keyword evidence="4" id="KW-1185">Reference proteome</keyword>
<feature type="chain" id="PRO_5015639130" description="DUF2059 domain-containing protein" evidence="1">
    <location>
        <begin position="25"/>
        <end position="178"/>
    </location>
</feature>